<name>A0A975BXB4_9BACT</name>
<proteinExistence type="predicted"/>
<dbReference type="Proteomes" id="UP000663722">
    <property type="component" value="Chromosome"/>
</dbReference>
<dbReference type="KEGG" id="dmm:dnm_095370"/>
<gene>
    <name evidence="1" type="ORF">dnm_095370</name>
</gene>
<protein>
    <submittedName>
        <fullName evidence="1">Uncharacterized protein</fullName>
    </submittedName>
</protein>
<evidence type="ECO:0000313" key="2">
    <source>
        <dbReference type="Proteomes" id="UP000663722"/>
    </source>
</evidence>
<evidence type="ECO:0000313" key="1">
    <source>
        <dbReference type="EMBL" id="QTA93436.1"/>
    </source>
</evidence>
<sequence>MRTEKCASEAGRNNVFFSELLIIKNNILRQYVIAFIPKIKQV</sequence>
<dbReference type="EMBL" id="CP061800">
    <property type="protein sequence ID" value="QTA93436.1"/>
    <property type="molecule type" value="Genomic_DNA"/>
</dbReference>
<keyword evidence="2" id="KW-1185">Reference proteome</keyword>
<reference evidence="1" key="1">
    <citation type="journal article" date="2021" name="Microb. Physiol.">
        <title>Proteogenomic Insights into the Physiology of Marine, Sulfate-Reducing, Filamentous Desulfonema limicola and Desulfonema magnum.</title>
        <authorList>
            <person name="Schnaars V."/>
            <person name="Wohlbrand L."/>
            <person name="Scheve S."/>
            <person name="Hinrichs C."/>
            <person name="Reinhardt R."/>
            <person name="Rabus R."/>
        </authorList>
    </citation>
    <scope>NUCLEOTIDE SEQUENCE</scope>
    <source>
        <strain evidence="1">4be13</strain>
    </source>
</reference>
<dbReference type="AlphaFoldDB" id="A0A975BXB4"/>
<organism evidence="1 2">
    <name type="scientific">Desulfonema magnum</name>
    <dbReference type="NCBI Taxonomy" id="45655"/>
    <lineage>
        <taxon>Bacteria</taxon>
        <taxon>Pseudomonadati</taxon>
        <taxon>Thermodesulfobacteriota</taxon>
        <taxon>Desulfobacteria</taxon>
        <taxon>Desulfobacterales</taxon>
        <taxon>Desulfococcaceae</taxon>
        <taxon>Desulfonema</taxon>
    </lineage>
</organism>
<accession>A0A975BXB4</accession>